<keyword evidence="5 6" id="KW-0472">Membrane</keyword>
<evidence type="ECO:0000256" key="2">
    <source>
        <dbReference type="ARBA" id="ARBA00022448"/>
    </source>
</evidence>
<feature type="transmembrane region" description="Helical" evidence="6">
    <location>
        <begin position="89"/>
        <end position="107"/>
    </location>
</feature>
<dbReference type="GO" id="GO:0022857">
    <property type="term" value="F:transmembrane transporter activity"/>
    <property type="evidence" value="ECO:0007669"/>
    <property type="project" value="InterPro"/>
</dbReference>
<dbReference type="Pfam" id="PF07690">
    <property type="entry name" value="MFS_1"/>
    <property type="match status" value="1"/>
</dbReference>
<dbReference type="InterPro" id="IPR020846">
    <property type="entry name" value="MFS_dom"/>
</dbReference>
<evidence type="ECO:0000259" key="7">
    <source>
        <dbReference type="PROSITE" id="PS50850"/>
    </source>
</evidence>
<feature type="transmembrane region" description="Helical" evidence="6">
    <location>
        <begin position="345"/>
        <end position="366"/>
    </location>
</feature>
<organism evidence="8 9">
    <name type="scientific">Saccharomycopsis crataegensis</name>
    <dbReference type="NCBI Taxonomy" id="43959"/>
    <lineage>
        <taxon>Eukaryota</taxon>
        <taxon>Fungi</taxon>
        <taxon>Dikarya</taxon>
        <taxon>Ascomycota</taxon>
        <taxon>Saccharomycotina</taxon>
        <taxon>Saccharomycetes</taxon>
        <taxon>Saccharomycopsidaceae</taxon>
        <taxon>Saccharomycopsis</taxon>
    </lineage>
</organism>
<evidence type="ECO:0000256" key="3">
    <source>
        <dbReference type="ARBA" id="ARBA00022692"/>
    </source>
</evidence>
<feature type="transmembrane region" description="Helical" evidence="6">
    <location>
        <begin position="119"/>
        <end position="140"/>
    </location>
</feature>
<feature type="transmembrane region" description="Helical" evidence="6">
    <location>
        <begin position="180"/>
        <end position="203"/>
    </location>
</feature>
<feature type="transmembrane region" description="Helical" evidence="6">
    <location>
        <begin position="405"/>
        <end position="430"/>
    </location>
</feature>
<accession>A0AAV5QK32</accession>
<dbReference type="PROSITE" id="PS50850">
    <property type="entry name" value="MFS"/>
    <property type="match status" value="1"/>
</dbReference>
<evidence type="ECO:0000256" key="5">
    <source>
        <dbReference type="ARBA" id="ARBA00023136"/>
    </source>
</evidence>
<gene>
    <name evidence="8" type="ORF">DASC09_024820</name>
</gene>
<comment type="subcellular location">
    <subcellularLocation>
        <location evidence="1">Membrane</location>
        <topology evidence="1">Multi-pass membrane protein</topology>
    </subcellularLocation>
</comment>
<dbReference type="InterPro" id="IPR011701">
    <property type="entry name" value="MFS"/>
</dbReference>
<keyword evidence="9" id="KW-1185">Reference proteome</keyword>
<name>A0AAV5QK32_9ASCO</name>
<evidence type="ECO:0000256" key="4">
    <source>
        <dbReference type="ARBA" id="ARBA00022989"/>
    </source>
</evidence>
<feature type="transmembrane region" description="Helical" evidence="6">
    <location>
        <begin position="488"/>
        <end position="506"/>
    </location>
</feature>
<dbReference type="PANTHER" id="PTHR42718">
    <property type="entry name" value="MAJOR FACILITATOR SUPERFAMILY MULTIDRUG TRANSPORTER MFSC"/>
    <property type="match status" value="1"/>
</dbReference>
<dbReference type="Proteomes" id="UP001360560">
    <property type="component" value="Unassembled WGS sequence"/>
</dbReference>
<feature type="transmembrane region" description="Helical" evidence="6">
    <location>
        <begin position="147"/>
        <end position="168"/>
    </location>
</feature>
<dbReference type="InterPro" id="IPR036259">
    <property type="entry name" value="MFS_trans_sf"/>
</dbReference>
<feature type="transmembrane region" description="Helical" evidence="6">
    <location>
        <begin position="215"/>
        <end position="235"/>
    </location>
</feature>
<feature type="transmembrane region" description="Helical" evidence="6">
    <location>
        <begin position="21"/>
        <end position="46"/>
    </location>
</feature>
<dbReference type="EMBL" id="BTFZ01000004">
    <property type="protein sequence ID" value="GMM35157.1"/>
    <property type="molecule type" value="Genomic_DNA"/>
</dbReference>
<dbReference type="Gene3D" id="1.20.1250.20">
    <property type="entry name" value="MFS general substrate transporter like domains"/>
    <property type="match status" value="2"/>
</dbReference>
<feature type="domain" description="Major facilitator superfamily (MFS) profile" evidence="7">
    <location>
        <begin position="23"/>
        <end position="511"/>
    </location>
</feature>
<dbReference type="SUPFAM" id="SSF103473">
    <property type="entry name" value="MFS general substrate transporter"/>
    <property type="match status" value="1"/>
</dbReference>
<keyword evidence="3 6" id="KW-0812">Transmembrane</keyword>
<dbReference type="AlphaFoldDB" id="A0AAV5QK32"/>
<dbReference type="RefSeq" id="XP_064852157.1">
    <property type="nucleotide sequence ID" value="XM_064996085.1"/>
</dbReference>
<protein>
    <recommendedName>
        <fullName evidence="7">Major facilitator superfamily (MFS) profile domain-containing protein</fullName>
    </recommendedName>
</protein>
<keyword evidence="4 6" id="KW-1133">Transmembrane helix</keyword>
<dbReference type="GeneID" id="90073136"/>
<evidence type="ECO:0000256" key="1">
    <source>
        <dbReference type="ARBA" id="ARBA00004141"/>
    </source>
</evidence>
<evidence type="ECO:0000313" key="9">
    <source>
        <dbReference type="Proteomes" id="UP001360560"/>
    </source>
</evidence>
<evidence type="ECO:0000313" key="8">
    <source>
        <dbReference type="EMBL" id="GMM35157.1"/>
    </source>
</evidence>
<dbReference type="PANTHER" id="PTHR42718:SF9">
    <property type="entry name" value="MAJOR FACILITATOR SUPERFAMILY MULTIDRUG TRANSPORTER MFSC"/>
    <property type="match status" value="1"/>
</dbReference>
<feature type="transmembrane region" description="Helical" evidence="6">
    <location>
        <begin position="247"/>
        <end position="269"/>
    </location>
</feature>
<feature type="transmembrane region" description="Helical" evidence="6">
    <location>
        <begin position="58"/>
        <end position="77"/>
    </location>
</feature>
<comment type="caution">
    <text evidence="8">The sequence shown here is derived from an EMBL/GenBank/DDBJ whole genome shotgun (WGS) entry which is preliminary data.</text>
</comment>
<dbReference type="GO" id="GO:0016020">
    <property type="term" value="C:membrane"/>
    <property type="evidence" value="ECO:0007669"/>
    <property type="project" value="UniProtKB-SubCell"/>
</dbReference>
<evidence type="ECO:0000256" key="6">
    <source>
        <dbReference type="SAM" id="Phobius"/>
    </source>
</evidence>
<proteinExistence type="predicted"/>
<sequence>MTSHFLSKGQQIVPMKYRPKPLVFGLIVLSLIIDKLNVTGAITSFYSLSEKFDVPIATASWVLSVYALTIGSFIIVFGKVGDIVGPHNTFVVGTLCMSIFSLLAATVDESIYAVIVFRAFQGIAGAALVPSGFAIIASYFQGKARFIALKVLSAAVTGALGLGVILGGAFDEGSIGYQGIFYFTFSVSFTVFVFLYFLIIPIQKTEGHKNLKFRNLDFFGVLLMISGLLLIIVGFTEAANSWNSPKVYITLPIGFMLVACFFYFELFYIKGYKEKFRKSLPNQQQDFTSKFDWRVDTQPLFPAEILAIPNIKLLLYGMFAVNTSAICLQSNLVEYFEYVELDTPIIASLKILPLAMGSVCGSFLFSPKIVKALTLRGTLLLSSLVGLGAYIWISRINYTIHNSYWKFVFASGFIAGYSINMFFVVILAGLMQNTPLHLQGVVSGVVQTVAQVGSSIGTAVINSIIGSMEYKKGDDLARHRVAKNFENSLNFIVGLGASLVILMLFIKDDKSFLVEGGKSTGRTIL</sequence>
<reference evidence="8 9" key="1">
    <citation type="journal article" date="2023" name="Elife">
        <title>Identification of key yeast species and microbe-microbe interactions impacting larval growth of Drosophila in the wild.</title>
        <authorList>
            <person name="Mure A."/>
            <person name="Sugiura Y."/>
            <person name="Maeda R."/>
            <person name="Honda K."/>
            <person name="Sakurai N."/>
            <person name="Takahashi Y."/>
            <person name="Watada M."/>
            <person name="Katoh T."/>
            <person name="Gotoh A."/>
            <person name="Gotoh Y."/>
            <person name="Taniguchi I."/>
            <person name="Nakamura K."/>
            <person name="Hayashi T."/>
            <person name="Katayama T."/>
            <person name="Uemura T."/>
            <person name="Hattori Y."/>
        </authorList>
    </citation>
    <scope>NUCLEOTIDE SEQUENCE [LARGE SCALE GENOMIC DNA]</scope>
    <source>
        <strain evidence="8 9">SC-9</strain>
    </source>
</reference>
<feature type="transmembrane region" description="Helical" evidence="6">
    <location>
        <begin position="373"/>
        <end position="393"/>
    </location>
</feature>
<keyword evidence="2" id="KW-0813">Transport</keyword>